<sequence length="226" mass="24239">MNPFDVDSFLATGGLIGLCVLVFFETGLLIGFVFPGDSLLFTAGILAAAPDPYAPLWLPCVVVPIAAALGDQCGFFIGRRLGEGVMQGRVMRFIGPEPVDRTRRFFDRYGALTVFFGRFIGVVRTLVPLLAGFTGMRWAAFTVFSVLGSAFWGAGIIVLGYLLGNVSFIADNIDWMILASACTVVIPLSAHLVRRAVLRRRARRADASSSQSTPGEAADVTVDAGR</sequence>
<protein>
    <submittedName>
        <fullName evidence="10">DedA family protein</fullName>
    </submittedName>
</protein>
<evidence type="ECO:0000256" key="8">
    <source>
        <dbReference type="SAM" id="MobiDB-lite"/>
    </source>
</evidence>
<evidence type="ECO:0000256" key="5">
    <source>
        <dbReference type="ARBA" id="ARBA00022989"/>
    </source>
</evidence>
<comment type="subcellular location">
    <subcellularLocation>
        <location evidence="1 7">Cell membrane</location>
        <topology evidence="1 7">Multi-pass membrane protein</topology>
    </subcellularLocation>
</comment>
<accession>A0AAU4K5W2</accession>
<comment type="similarity">
    <text evidence="2 7">Belongs to the DedA family.</text>
</comment>
<dbReference type="RefSeq" id="WP_328858570.1">
    <property type="nucleotide sequence ID" value="NZ_CP108021.1"/>
</dbReference>
<dbReference type="AlphaFoldDB" id="A0AAU4K5W2"/>
<gene>
    <name evidence="10" type="ORF">OG579_07025</name>
</gene>
<proteinExistence type="inferred from homology"/>
<keyword evidence="3 7" id="KW-1003">Cell membrane</keyword>
<dbReference type="PANTHER" id="PTHR30353:SF0">
    <property type="entry name" value="TRANSMEMBRANE PROTEIN"/>
    <property type="match status" value="1"/>
</dbReference>
<evidence type="ECO:0000256" key="3">
    <source>
        <dbReference type="ARBA" id="ARBA00022475"/>
    </source>
</evidence>
<dbReference type="Proteomes" id="UP001432128">
    <property type="component" value="Chromosome"/>
</dbReference>
<evidence type="ECO:0000256" key="4">
    <source>
        <dbReference type="ARBA" id="ARBA00022692"/>
    </source>
</evidence>
<reference evidence="10 11" key="1">
    <citation type="submission" date="2022-10" db="EMBL/GenBank/DDBJ databases">
        <title>The complete genomes of actinobacterial strains from the NBC collection.</title>
        <authorList>
            <person name="Joergensen T.S."/>
            <person name="Alvarez Arevalo M."/>
            <person name="Sterndorff E.B."/>
            <person name="Faurdal D."/>
            <person name="Vuksanovic O."/>
            <person name="Mourched A.-S."/>
            <person name="Charusanti P."/>
            <person name="Shaw S."/>
            <person name="Blin K."/>
            <person name="Weber T."/>
        </authorList>
    </citation>
    <scope>NUCLEOTIDE SEQUENCE [LARGE SCALE GENOMIC DNA]</scope>
    <source>
        <strain evidence="10 11">NBC_00319</strain>
    </source>
</reference>
<keyword evidence="4 7" id="KW-0812">Transmembrane</keyword>
<dbReference type="Pfam" id="PF09335">
    <property type="entry name" value="VTT_dom"/>
    <property type="match status" value="1"/>
</dbReference>
<dbReference type="KEGG" id="whr:OG579_07025"/>
<evidence type="ECO:0000313" key="11">
    <source>
        <dbReference type="Proteomes" id="UP001432128"/>
    </source>
</evidence>
<name>A0AAU4K5W2_9NOCA</name>
<organism evidence="10 11">
    <name type="scientific">Williamsia herbipolensis</name>
    <dbReference type="NCBI Taxonomy" id="1603258"/>
    <lineage>
        <taxon>Bacteria</taxon>
        <taxon>Bacillati</taxon>
        <taxon>Actinomycetota</taxon>
        <taxon>Actinomycetes</taxon>
        <taxon>Mycobacteriales</taxon>
        <taxon>Nocardiaceae</taxon>
        <taxon>Williamsia</taxon>
    </lineage>
</organism>
<dbReference type="EMBL" id="CP108021">
    <property type="protein sequence ID" value="WUM21528.1"/>
    <property type="molecule type" value="Genomic_DNA"/>
</dbReference>
<dbReference type="InterPro" id="IPR032818">
    <property type="entry name" value="DedA-like"/>
</dbReference>
<dbReference type="PANTHER" id="PTHR30353">
    <property type="entry name" value="INNER MEMBRANE PROTEIN DEDA-RELATED"/>
    <property type="match status" value="1"/>
</dbReference>
<evidence type="ECO:0000256" key="7">
    <source>
        <dbReference type="RuleBase" id="RU367016"/>
    </source>
</evidence>
<keyword evidence="11" id="KW-1185">Reference proteome</keyword>
<keyword evidence="6 7" id="KW-0472">Membrane</keyword>
<feature type="transmembrane region" description="Helical" evidence="7">
    <location>
        <begin position="109"/>
        <end position="131"/>
    </location>
</feature>
<evidence type="ECO:0000256" key="1">
    <source>
        <dbReference type="ARBA" id="ARBA00004651"/>
    </source>
</evidence>
<feature type="transmembrane region" description="Helical" evidence="7">
    <location>
        <begin position="9"/>
        <end position="34"/>
    </location>
</feature>
<feature type="domain" description="VTT" evidence="9">
    <location>
        <begin position="34"/>
        <end position="161"/>
    </location>
</feature>
<dbReference type="GO" id="GO:0005886">
    <property type="term" value="C:plasma membrane"/>
    <property type="evidence" value="ECO:0007669"/>
    <property type="project" value="UniProtKB-SubCell"/>
</dbReference>
<evidence type="ECO:0000313" key="10">
    <source>
        <dbReference type="EMBL" id="WUM21528.1"/>
    </source>
</evidence>
<evidence type="ECO:0000259" key="9">
    <source>
        <dbReference type="Pfam" id="PF09335"/>
    </source>
</evidence>
<feature type="region of interest" description="Disordered" evidence="8">
    <location>
        <begin position="205"/>
        <end position="226"/>
    </location>
</feature>
<feature type="transmembrane region" description="Helical" evidence="7">
    <location>
        <begin position="138"/>
        <end position="163"/>
    </location>
</feature>
<feature type="transmembrane region" description="Helical" evidence="7">
    <location>
        <begin position="175"/>
        <end position="193"/>
    </location>
</feature>
<evidence type="ECO:0000256" key="6">
    <source>
        <dbReference type="ARBA" id="ARBA00023136"/>
    </source>
</evidence>
<dbReference type="InterPro" id="IPR032816">
    <property type="entry name" value="VTT_dom"/>
</dbReference>
<evidence type="ECO:0000256" key="2">
    <source>
        <dbReference type="ARBA" id="ARBA00010792"/>
    </source>
</evidence>
<keyword evidence="5 7" id="KW-1133">Transmembrane helix</keyword>